<dbReference type="EMBL" id="SORL01000007">
    <property type="protein sequence ID" value="TDY64202.1"/>
    <property type="molecule type" value="Genomic_DNA"/>
</dbReference>
<accession>A0A4R8MIM2</accession>
<dbReference type="EMBL" id="BBNQ01000043">
    <property type="protein sequence ID" value="GAL65151.1"/>
    <property type="molecule type" value="Genomic_DNA"/>
</dbReference>
<organism evidence="2 5">
    <name type="scientific">Algibacter lectus</name>
    <dbReference type="NCBI Taxonomy" id="221126"/>
    <lineage>
        <taxon>Bacteria</taxon>
        <taxon>Pseudomonadati</taxon>
        <taxon>Bacteroidota</taxon>
        <taxon>Flavobacteriia</taxon>
        <taxon>Flavobacteriales</taxon>
        <taxon>Flavobacteriaceae</taxon>
        <taxon>Algibacter</taxon>
    </lineage>
</organism>
<dbReference type="Pfam" id="PF14112">
    <property type="entry name" value="DUF4284"/>
    <property type="match status" value="1"/>
</dbReference>
<proteinExistence type="predicted"/>
<dbReference type="AlphaFoldDB" id="A0A4R8MIM2"/>
<dbReference type="RefSeq" id="WP_042507082.1">
    <property type="nucleotide sequence ID" value="NZ_BBNQ01000043.1"/>
</dbReference>
<evidence type="ECO:0000313" key="3">
    <source>
        <dbReference type="EMBL" id="TDY64205.1"/>
    </source>
</evidence>
<dbReference type="InterPro" id="IPR025560">
    <property type="entry name" value="Imm22"/>
</dbReference>
<evidence type="ECO:0000313" key="2">
    <source>
        <dbReference type="EMBL" id="TDY64202.1"/>
    </source>
</evidence>
<evidence type="ECO:0000313" key="4">
    <source>
        <dbReference type="Proteomes" id="UP000029644"/>
    </source>
</evidence>
<reference evidence="1 4" key="1">
    <citation type="journal article" date="2014" name="Genome Announc.">
        <title>Draft Genome Sequences of Marine Flavobacterium Algibacter lectus Strains SS8 and NR4.</title>
        <authorList>
            <person name="Takatani N."/>
            <person name="Nakanishi M."/>
            <person name="Meirelles P."/>
            <person name="Mino S."/>
            <person name="Suda W."/>
            <person name="Oshima K."/>
            <person name="Hattori M."/>
            <person name="Ohkuma M."/>
            <person name="Hosokawa M."/>
            <person name="Miyashita K."/>
            <person name="Thompson F.L."/>
            <person name="Niwa A."/>
            <person name="Sawabe T."/>
            <person name="Sawabe T."/>
        </authorList>
    </citation>
    <scope>NUCLEOTIDE SEQUENCE [LARGE SCALE GENOMIC DNA]</scope>
    <source>
        <strain evidence="1 4">JCM 19300</strain>
    </source>
</reference>
<keyword evidence="5" id="KW-1185">Reference proteome</keyword>
<dbReference type="OrthoDB" id="5186491at2"/>
<accession>A0A090VK94</accession>
<dbReference type="Proteomes" id="UP000294824">
    <property type="component" value="Unassembled WGS sequence"/>
</dbReference>
<dbReference type="EMBL" id="SORL01000007">
    <property type="protein sequence ID" value="TDY64205.1"/>
    <property type="molecule type" value="Genomic_DNA"/>
</dbReference>
<name>A0A4R8MIM2_9FLAO</name>
<dbReference type="Proteomes" id="UP000029644">
    <property type="component" value="Unassembled WGS sequence"/>
</dbReference>
<evidence type="ECO:0000313" key="5">
    <source>
        <dbReference type="Proteomes" id="UP000294824"/>
    </source>
</evidence>
<reference evidence="2 5" key="2">
    <citation type="submission" date="2019-03" db="EMBL/GenBank/DDBJ databases">
        <title>Genomic Encyclopedia of Type Strains, Phase III (KMG-III): the genomes of soil and plant-associated and newly described type strains.</title>
        <authorList>
            <person name="Whitman W."/>
        </authorList>
    </citation>
    <scope>NUCLEOTIDE SEQUENCE [LARGE SCALE GENOMIC DNA]</scope>
    <source>
        <strain evidence="2 5">CECT 8301</strain>
    </source>
</reference>
<evidence type="ECO:0000313" key="1">
    <source>
        <dbReference type="EMBL" id="GAL65151.1"/>
    </source>
</evidence>
<comment type="caution">
    <text evidence="2">The sequence shown here is derived from an EMBL/GenBank/DDBJ whole genome shotgun (WGS) entry which is preliminary data.</text>
</comment>
<gene>
    <name evidence="2" type="ORF">DFQ06_1107</name>
    <name evidence="3" type="ORF">DFQ06_1110</name>
    <name evidence="1" type="ORF">JCM19300_2835</name>
</gene>
<sequence length="124" mass="14580">MDELHLWVGIFSGTEEEFHQLFDLTSFYNSQEGEDFERCGFCKYLNKNSYDNDFIGHVYIENDLQKLLDGLPSDQLTKDVLKYCKNNKLTNPNAMLYYGDEWLDGDSLAKEFEGLKYIGTFDWE</sequence>
<protein>
    <submittedName>
        <fullName evidence="2">Immunity protein 22 of polymorphic toxin system</fullName>
    </submittedName>
</protein>